<dbReference type="GO" id="GO:0008270">
    <property type="term" value="F:zinc ion binding"/>
    <property type="evidence" value="ECO:0007669"/>
    <property type="project" value="UniProtKB-KW"/>
</dbReference>
<feature type="region of interest" description="Disordered" evidence="2">
    <location>
        <begin position="1501"/>
        <end position="1526"/>
    </location>
</feature>
<dbReference type="SUPFAM" id="SSF63748">
    <property type="entry name" value="Tudor/PWWP/MBT"/>
    <property type="match status" value="1"/>
</dbReference>
<feature type="region of interest" description="Disordered" evidence="2">
    <location>
        <begin position="2572"/>
        <end position="2659"/>
    </location>
</feature>
<feature type="domain" description="C2H2-type" evidence="3">
    <location>
        <begin position="230"/>
        <end position="257"/>
    </location>
</feature>
<organism evidence="5 6">
    <name type="scientific">Glossina brevipalpis</name>
    <dbReference type="NCBI Taxonomy" id="37001"/>
    <lineage>
        <taxon>Eukaryota</taxon>
        <taxon>Metazoa</taxon>
        <taxon>Ecdysozoa</taxon>
        <taxon>Arthropoda</taxon>
        <taxon>Hexapoda</taxon>
        <taxon>Insecta</taxon>
        <taxon>Pterygota</taxon>
        <taxon>Neoptera</taxon>
        <taxon>Endopterygota</taxon>
        <taxon>Diptera</taxon>
        <taxon>Brachycera</taxon>
        <taxon>Muscomorpha</taxon>
        <taxon>Hippoboscoidea</taxon>
        <taxon>Glossinidae</taxon>
        <taxon>Glossina</taxon>
    </lineage>
</organism>
<reference evidence="5" key="2">
    <citation type="submission" date="2020-05" db="UniProtKB">
        <authorList>
            <consortium name="EnsemblMetazoa"/>
        </authorList>
    </citation>
    <scope>IDENTIFICATION</scope>
    <source>
        <strain evidence="5">IAEA</strain>
    </source>
</reference>
<keyword evidence="1" id="KW-0862">Zinc</keyword>
<feature type="compositionally biased region" description="Acidic residues" evidence="2">
    <location>
        <begin position="922"/>
        <end position="940"/>
    </location>
</feature>
<keyword evidence="6" id="KW-1185">Reference proteome</keyword>
<feature type="compositionally biased region" description="Basic and acidic residues" evidence="2">
    <location>
        <begin position="1501"/>
        <end position="1525"/>
    </location>
</feature>
<feature type="region of interest" description="Disordered" evidence="2">
    <location>
        <begin position="2547"/>
        <end position="2566"/>
    </location>
</feature>
<dbReference type="CDD" id="cd05162">
    <property type="entry name" value="PWWP"/>
    <property type="match status" value="1"/>
</dbReference>
<dbReference type="VEuPathDB" id="VectorBase:GBRI024809"/>
<feature type="compositionally biased region" description="Polar residues" evidence="2">
    <location>
        <begin position="294"/>
        <end position="310"/>
    </location>
</feature>
<evidence type="ECO:0000256" key="2">
    <source>
        <dbReference type="SAM" id="MobiDB-lite"/>
    </source>
</evidence>
<reference evidence="6" key="1">
    <citation type="submission" date="2014-03" db="EMBL/GenBank/DDBJ databases">
        <authorList>
            <person name="Aksoy S."/>
            <person name="Warren W."/>
            <person name="Wilson R.K."/>
        </authorList>
    </citation>
    <scope>NUCLEOTIDE SEQUENCE [LARGE SCALE GENOMIC DNA]</scope>
    <source>
        <strain evidence="6">IAEA</strain>
    </source>
</reference>
<feature type="region of interest" description="Disordered" evidence="2">
    <location>
        <begin position="170"/>
        <end position="199"/>
    </location>
</feature>
<dbReference type="InterPro" id="IPR013087">
    <property type="entry name" value="Znf_C2H2_type"/>
</dbReference>
<evidence type="ECO:0000313" key="6">
    <source>
        <dbReference type="Proteomes" id="UP000091820"/>
    </source>
</evidence>
<feature type="region of interest" description="Disordered" evidence="2">
    <location>
        <begin position="2324"/>
        <end position="2360"/>
    </location>
</feature>
<feature type="compositionally biased region" description="Polar residues" evidence="2">
    <location>
        <begin position="2344"/>
        <end position="2359"/>
    </location>
</feature>
<feature type="compositionally biased region" description="Basic and acidic residues" evidence="2">
    <location>
        <begin position="420"/>
        <end position="433"/>
    </location>
</feature>
<feature type="compositionally biased region" description="Low complexity" evidence="2">
    <location>
        <begin position="595"/>
        <end position="609"/>
    </location>
</feature>
<feature type="compositionally biased region" description="Polar residues" evidence="2">
    <location>
        <begin position="2553"/>
        <end position="2562"/>
    </location>
</feature>
<dbReference type="STRING" id="37001.A0A1A9WM99"/>
<keyword evidence="1" id="KW-0863">Zinc-finger</keyword>
<feature type="region of interest" description="Disordered" evidence="2">
    <location>
        <begin position="839"/>
        <end position="861"/>
    </location>
</feature>
<feature type="compositionally biased region" description="Low complexity" evidence="2">
    <location>
        <begin position="280"/>
        <end position="292"/>
    </location>
</feature>
<evidence type="ECO:0000259" key="4">
    <source>
        <dbReference type="PROSITE" id="PS50812"/>
    </source>
</evidence>
<feature type="region of interest" description="Disordered" evidence="2">
    <location>
        <begin position="2502"/>
        <end position="2533"/>
    </location>
</feature>
<feature type="compositionally biased region" description="Polar residues" evidence="2">
    <location>
        <begin position="2502"/>
        <end position="2531"/>
    </location>
</feature>
<dbReference type="InterPro" id="IPR000313">
    <property type="entry name" value="PWWP_dom"/>
</dbReference>
<feature type="region of interest" description="Disordered" evidence="2">
    <location>
        <begin position="280"/>
        <end position="310"/>
    </location>
</feature>
<dbReference type="EnsemblMetazoa" id="GBRI024809-RA">
    <property type="protein sequence ID" value="GBRI024809-PA"/>
    <property type="gene ID" value="GBRI024809"/>
</dbReference>
<evidence type="ECO:0008006" key="7">
    <source>
        <dbReference type="Google" id="ProtNLM"/>
    </source>
</evidence>
<feature type="region of interest" description="Disordered" evidence="2">
    <location>
        <begin position="471"/>
        <end position="494"/>
    </location>
</feature>
<feature type="compositionally biased region" description="Basic and acidic residues" evidence="2">
    <location>
        <begin position="1218"/>
        <end position="1240"/>
    </location>
</feature>
<evidence type="ECO:0000313" key="5">
    <source>
        <dbReference type="EnsemblMetazoa" id="GBRI024809-PA"/>
    </source>
</evidence>
<dbReference type="Proteomes" id="UP000091820">
    <property type="component" value="Unassembled WGS sequence"/>
</dbReference>
<feature type="region of interest" description="Disordered" evidence="2">
    <location>
        <begin position="412"/>
        <end position="433"/>
    </location>
</feature>
<feature type="compositionally biased region" description="Low complexity" evidence="2">
    <location>
        <begin position="170"/>
        <end position="183"/>
    </location>
</feature>
<keyword evidence="1" id="KW-0479">Metal-binding</keyword>
<feature type="compositionally biased region" description="Polar residues" evidence="2">
    <location>
        <begin position="908"/>
        <end position="918"/>
    </location>
</feature>
<feature type="region of interest" description="Disordered" evidence="2">
    <location>
        <begin position="990"/>
        <end position="1021"/>
    </location>
</feature>
<dbReference type="Pfam" id="PF00855">
    <property type="entry name" value="PWWP"/>
    <property type="match status" value="1"/>
</dbReference>
<feature type="compositionally biased region" description="Low complexity" evidence="2">
    <location>
        <begin position="481"/>
        <end position="494"/>
    </location>
</feature>
<feature type="compositionally biased region" description="Polar residues" evidence="2">
    <location>
        <begin position="1046"/>
        <end position="1068"/>
    </location>
</feature>
<feature type="region of interest" description="Disordered" evidence="2">
    <location>
        <begin position="1200"/>
        <end position="1240"/>
    </location>
</feature>
<feature type="domain" description="PWWP" evidence="4">
    <location>
        <begin position="9"/>
        <end position="70"/>
    </location>
</feature>
<dbReference type="PROSITE" id="PS50157">
    <property type="entry name" value="ZINC_FINGER_C2H2_2"/>
    <property type="match status" value="1"/>
</dbReference>
<feature type="compositionally biased region" description="Polar residues" evidence="2">
    <location>
        <begin position="1208"/>
        <end position="1217"/>
    </location>
</feature>
<protein>
    <recommendedName>
        <fullName evidence="7">C2H2-type domain-containing protein</fullName>
    </recommendedName>
</protein>
<feature type="compositionally biased region" description="Polar residues" evidence="2">
    <location>
        <begin position="2617"/>
        <end position="2637"/>
    </location>
</feature>
<feature type="compositionally biased region" description="Polar residues" evidence="2">
    <location>
        <begin position="189"/>
        <end position="199"/>
    </location>
</feature>
<evidence type="ECO:0000259" key="3">
    <source>
        <dbReference type="PROSITE" id="PS50157"/>
    </source>
</evidence>
<proteinExistence type="predicted"/>
<sequence>MSDDKEYQDGDVVWVKLGNNWWPSEVTGPHRQPEGLVKHLKRKPYCVVKFFNEDTYEYVRSSKKIFHYQCIKKDEFIKRGYSLYNGNNKFMEKFPADVEVAERLIRHNNTLRVNDRPDSIVKAILGQPLVRSSFNDAYTNAVGTIDSCPDYMRRSGDSVTKILNLTPQQTSTITTSSANTRSSTKARDASNNNKSNSVINTRTRTNSANAKQSTVVNETSTAAASVANFYQCNMCDFTSVRQNVMILHRKMHSSRNVNSALISPDKSRTCTSAGWFACSSSSSSSDSTVISSKEPVNSVNDDSMTTNQTPKQPALKTLYQSNHVATSKSEVSFSAESEDEEEAELITSSWNCSIPLKSLTNRKSVAHKANGSNVSPKPQIDYSPAAINCLPKKISLTALALRKNYENDCMDPFEEEEEEERKQRNKQEETRKKAIDTCHTVNVMTPVAPPPKPKINSGDIFRQILAEWTDEEDLPPPEGEPTPQISQPTPPQSISVLPNRTVVDTKTSGRIRNIPKKDRRDVVLQDFNSDFNTQIGYEATTNANIEMKNNSPQMIVNVDSSNCSNSSLVEIIDDEPCGTVISIPDDDAVADSEESFQPTSSSSVKSQSVWENNPNYRKDSRTSEDILSCFDFQEEEEDCASMAHFKKKYLSTDKNLVVIEDEENILRKATEINKRNEETLKTDRQLVAEIESLLEQTALPIAARLTSATPITAISNIVTPTTVTSAAISPTDTLTTVTSAAAISPTVTSAIATSPTTTPTTPIPTTFISTTTVPTTSVPIAIASTASTPVTSSPTIAVNALPLEEEMAVKGLPIKERGKRIFKSRNRSRFEELGFNEMQTSTTTATETSKELLPSSTNQDEKEEVVVVDLNDTDDKINEQDSVERRTETEAENVVEIMDESHEEESATNKMTNQGSSVNDKEQEEEEEEEEEEDEDEDVVEIVNSPEPEIAPEIRQNEESEKLIEMVQEVQRVETPKSLASIRNNEIVEKENLIGTQENDDNDHTSDAEGEAEEIDKIPETTNIFEGEQRFQRQASEEELSCVINDPQQNRLISETPTDENSSLATSDTEAEFGSPTSMLDEERLPTFMYNNNNDVTIHQPSIDDHQEEVFPVARNETIDKEYPPQETLETSKIERTQEISEISSSEKDTRICEEDDIVALPGNEKAGEIFRTEEILEVTRDEKTTDQYQQEVLDLIRNEEIMDRPQQEMSELGSNENVEHEQQEQILERNETPNDEHPHEILELSTNETKTEEEQQQQQNELALQRNETDVVIRTKENLQPEETTEDIIVNQELPAESHKHTVETTDCLRESNEDRFTMKGNEDENPEAIRKEVQINLENLDGSECLSKEADLTTDTTTPGLMSPKMKLVPPRRSTIEKMDDLNVSVKPNTTFEAPISSSFGDVHVKNINPDMFNTREMEVPTGRLSKRRAHIKITPRRSGAEFSKEDISTFDWKKSHFYGKAWHLQQKESEHITQIEKSVEVEVRADLDKERENLDVSKVEEREKVEEKTKSSETKEEKEEKTLANIQNVEESVENVKNVENVENVENVTQLHSKEITEDEEMKTIDEITFEDELETDTGNNNNIDDDFDKEDSVLDSPTTKDLMNDLCTNDHTNEFELEKKENSIQSSTDKLQEKFVVGDILQNGTKMKKDISELTANELENSPYKEHNEHEIESCSTIQQDSEADPLKPSVNTWIEKVNALNKQLEGFPLEEGANVKEITEPDVVFTTDREGGEQKPKEEKTERNLKEVEEPIKIQKKRKSIESEDKEEVKTTSYARDLQAARNQEPITKNIPKIWQEIEVSLAKKRKLNDEQISSTPNAIDGTKCVATAETIVYTYQGPTTNSENISNFSDHISKHAEEISIDSKTNVDHTNVHYADQDATTNTQSLSHISDQGIKDLLLPTDHTPVVDVDDTHCLDQSPSHESEDISHFPNHDTKPILENSKDSMTLADHTTVVDGQTKNLIESENISSFRDHSVENVQEVNKDLLMLADHTTIPGNSSPQSIEDENNKLFSIKNITEPSTNEIQKEDEKILRDISNNIHNNESSEQVATSLIVFTPEVDDTIVKETDISDMQQTLNSPLPRSDNEFLNQEIRATELLQAVIPTKTHISDKSLCSPLSSEMVIISPPGREEVVQSEIMPTTIPTENEPMVEPGFLVIKTPQSMENNTEDADNNTQLDAEFLIEFDSIVNSQEHQREQVVEEIISTEEALNNIIEEVHDNNLPQNDCDFIEASNSNALVNISQPMQEEIVQEVIISKPKDIQYNIQSQQLTSSSRLVMEQRRKTVCNENLTNNESIGCKTYALDVEAVIPAIKTVRRTNERKVTLPSTEISDKLRSNRDSSQSPNSTAFPTTTKRVPYKSPLTAVKRKMSIEDNITSFIIERPKPITSSSNAPGPPPLKRLDYNATNQVKTNNNPTATIIASSGEIYDLPALLNNEQLLQELIQTATPTTLTAVMEDSSNQSRSENAKVIHQQIIQGPPLIAASTSSGVIQQKQKLPINPSTNSSQRLTKSTCAGNSKNKQIGTDSRGNKYLIIKTPATDPAVHPHIFTQTPPISAMNNLSTNSLKTTSTAQQQHALNKPKSTNFASGRKQQGSIITLPSALTLPQRDKYETSPTSVDGGTGAMKSSRQKLINQRRKSTQLKPPLTSSNATSEKHREAMAALSRRLSINSEAPPLAKIPRTSTMIPSQQVVSNSLDQTSKILAVPTQAIPGYNETFLLCTLVDNTYKPIDNVPLYLDHDLNQLVPVPFELLKEEPQLIVNHPIPSDPPSQQTLMQRTEVLDSNDLSTQTLSNLHSATGNIIEETAASSSVGESMIVLPQQLIEETIVETNNIATDQMTIFEPNEESNTELVPNNALILNIEGQQFVLDGAIFAHLLANPDANTQLITDEGTELMLTREVLAALQMQHETQTAVEMSAVAQQQQQQQQQMTVDTSSNDILAVALAGSELYGSDVLEIDTSQDLQLIGSDGCIVFQPTNSTLSQSHLTPQVSETNALLDHQPIMSTLESPSSVKSGKSKTSQLTAGGLTSLLSTSLSANHTRPNLEDSLAAIGVTTQSSTVPSSLDLPITVTNPNIAPKVNLSAAHTDMMQFALPRSVSAAATAAAVAAAALAGETRLFSDFNS</sequence>
<feature type="region of interest" description="Disordered" evidence="2">
    <location>
        <begin position="1044"/>
        <end position="1082"/>
    </location>
</feature>
<feature type="region of interest" description="Disordered" evidence="2">
    <location>
        <begin position="1124"/>
        <end position="1151"/>
    </location>
</feature>
<dbReference type="Gene3D" id="2.30.30.140">
    <property type="match status" value="1"/>
</dbReference>
<name>A0A1A9WM99_9MUSC</name>
<evidence type="ECO:0000256" key="1">
    <source>
        <dbReference type="PROSITE-ProRule" id="PRU00042"/>
    </source>
</evidence>
<accession>A0A1A9WM99</accession>
<feature type="region of interest" description="Disordered" evidence="2">
    <location>
        <begin position="898"/>
        <end position="959"/>
    </location>
</feature>
<dbReference type="PROSITE" id="PS50812">
    <property type="entry name" value="PWWP"/>
    <property type="match status" value="1"/>
</dbReference>
<feature type="compositionally biased region" description="Polar residues" evidence="2">
    <location>
        <begin position="2576"/>
        <end position="2602"/>
    </location>
</feature>
<feature type="region of interest" description="Disordered" evidence="2">
    <location>
        <begin position="591"/>
        <end position="617"/>
    </location>
</feature>